<protein>
    <submittedName>
        <fullName evidence="1">Protein ren</fullName>
    </submittedName>
</protein>
<reference evidence="1 2" key="1">
    <citation type="submission" date="2017-01" db="EMBL/GenBank/DDBJ databases">
        <authorList>
            <person name="Cao J.-M."/>
        </authorList>
    </citation>
    <scope>NUCLEOTIDE SEQUENCE [LARGE SCALE GENOMIC DNA]</scope>
    <source>
        <strain evidence="1 2">888-76</strain>
    </source>
</reference>
<evidence type="ECO:0000313" key="1">
    <source>
        <dbReference type="EMBL" id="APZ06646.1"/>
    </source>
</evidence>
<organism evidence="1 2">
    <name type="scientific">Kosakonia cowanii JCM 10956 = DSM 18146</name>
    <dbReference type="NCBI Taxonomy" id="1300165"/>
    <lineage>
        <taxon>Bacteria</taxon>
        <taxon>Pseudomonadati</taxon>
        <taxon>Pseudomonadota</taxon>
        <taxon>Gammaproteobacteria</taxon>
        <taxon>Enterobacterales</taxon>
        <taxon>Enterobacteriaceae</taxon>
        <taxon>Kosakonia</taxon>
    </lineage>
</organism>
<dbReference type="AlphaFoldDB" id="A0A807LJ27"/>
<keyword evidence="2" id="KW-1185">Reference proteome</keyword>
<dbReference type="KEGG" id="kco:BWI95_17145"/>
<dbReference type="RefSeq" id="WP_054803796.1">
    <property type="nucleotide sequence ID" value="NZ_CP019445.1"/>
</dbReference>
<evidence type="ECO:0000313" key="2">
    <source>
        <dbReference type="Proteomes" id="UP000187148"/>
    </source>
</evidence>
<dbReference type="Proteomes" id="UP000187148">
    <property type="component" value="Chromosome"/>
</dbReference>
<dbReference type="EMBL" id="CP019445">
    <property type="protein sequence ID" value="APZ06646.1"/>
    <property type="molecule type" value="Genomic_DNA"/>
</dbReference>
<accession>A0A807LJ27</accession>
<name>A0A807LJ27_9ENTR</name>
<sequence length="97" mass="10968">MTGKEAIFEYLKTHKTFCSADVSAFSGVSHTGINQAASDLARKGLLVVDGKVWRTVYYRMVTEDEKEGRRSTNRIFQECRNSEAMKRVLAVYGRTQA</sequence>
<gene>
    <name evidence="1" type="ORF">BWI95_17145</name>
</gene>
<proteinExistence type="predicted"/>